<dbReference type="InterPro" id="IPR003615">
    <property type="entry name" value="HNH_nuc"/>
</dbReference>
<proteinExistence type="predicted"/>
<dbReference type="Gene3D" id="1.10.30.50">
    <property type="match status" value="1"/>
</dbReference>
<dbReference type="RefSeq" id="WP_097380199.1">
    <property type="nucleotide sequence ID" value="NZ_NXNI01000001.1"/>
</dbReference>
<dbReference type="AlphaFoldDB" id="A0A2A5QWM9"/>
<keyword evidence="3" id="KW-1185">Reference proteome</keyword>
<organism evidence="2 3">
    <name type="scientific">Natrinema ejinorense</name>
    <dbReference type="NCBI Taxonomy" id="373386"/>
    <lineage>
        <taxon>Archaea</taxon>
        <taxon>Methanobacteriati</taxon>
        <taxon>Methanobacteriota</taxon>
        <taxon>Stenosarchaea group</taxon>
        <taxon>Halobacteria</taxon>
        <taxon>Halobacteriales</taxon>
        <taxon>Natrialbaceae</taxon>
        <taxon>Natrinema</taxon>
    </lineage>
</organism>
<dbReference type="GO" id="GO:0004519">
    <property type="term" value="F:endonuclease activity"/>
    <property type="evidence" value="ECO:0007669"/>
    <property type="project" value="InterPro"/>
</dbReference>
<accession>A0A2A5QWM9</accession>
<dbReference type="Pfam" id="PF01844">
    <property type="entry name" value="HNH"/>
    <property type="match status" value="1"/>
</dbReference>
<dbReference type="GO" id="GO:0008270">
    <property type="term" value="F:zinc ion binding"/>
    <property type="evidence" value="ECO:0007669"/>
    <property type="project" value="InterPro"/>
</dbReference>
<protein>
    <recommendedName>
        <fullName evidence="1">HNH nuclease domain-containing protein</fullName>
    </recommendedName>
</protein>
<reference evidence="2 3" key="1">
    <citation type="submission" date="2017-09" db="EMBL/GenBank/DDBJ databases">
        <title>Genome sequences of Natrinema ejinorence JCM 13890T.</title>
        <authorList>
            <person name="Roh S.W."/>
            <person name="Kim Y.B."/>
            <person name="Kim J.Y."/>
        </authorList>
    </citation>
    <scope>NUCLEOTIDE SEQUENCE [LARGE SCALE GENOMIC DNA]</scope>
    <source>
        <strain evidence="2 3">JCM 13890</strain>
    </source>
</reference>
<comment type="caution">
    <text evidence="2">The sequence shown here is derived from an EMBL/GenBank/DDBJ whole genome shotgun (WGS) entry which is preliminary data.</text>
</comment>
<feature type="domain" description="HNH nuclease" evidence="1">
    <location>
        <begin position="10"/>
        <end position="66"/>
    </location>
</feature>
<dbReference type="InterPro" id="IPR052892">
    <property type="entry name" value="NA-targeting_endonuclease"/>
</dbReference>
<dbReference type="CDD" id="cd00085">
    <property type="entry name" value="HNHc"/>
    <property type="match status" value="1"/>
</dbReference>
<gene>
    <name evidence="2" type="ORF">CP557_12405</name>
</gene>
<evidence type="ECO:0000313" key="2">
    <source>
        <dbReference type="EMBL" id="PCR91256.1"/>
    </source>
</evidence>
<dbReference type="SMART" id="SM00507">
    <property type="entry name" value="HNHc"/>
    <property type="match status" value="1"/>
</dbReference>
<name>A0A2A5QWM9_9EURY</name>
<evidence type="ECO:0000313" key="3">
    <source>
        <dbReference type="Proteomes" id="UP000219689"/>
    </source>
</evidence>
<dbReference type="Proteomes" id="UP000219689">
    <property type="component" value="Unassembled WGS sequence"/>
</dbReference>
<dbReference type="InterPro" id="IPR002711">
    <property type="entry name" value="HNH"/>
</dbReference>
<dbReference type="PANTHER" id="PTHR33877:SF2">
    <property type="entry name" value="OS07G0170200 PROTEIN"/>
    <property type="match status" value="1"/>
</dbReference>
<dbReference type="PANTHER" id="PTHR33877">
    <property type="entry name" value="SLL1193 PROTEIN"/>
    <property type="match status" value="1"/>
</dbReference>
<evidence type="ECO:0000259" key="1">
    <source>
        <dbReference type="SMART" id="SM00507"/>
    </source>
</evidence>
<dbReference type="EMBL" id="NXNI01000001">
    <property type="protein sequence ID" value="PCR91256.1"/>
    <property type="molecule type" value="Genomic_DNA"/>
</dbReference>
<dbReference type="OrthoDB" id="11472at2157"/>
<sequence>MPDYPSDWDRRRRQVYKRDNYKCQNCGRKGRGKGDAELHAHHVVPKSVGGSDKLSNLITVCKRCHDSIHNGNQVSDNQNDSSDRMYACPTCSSIIRRGDWRAYAKHFSKCELPYSRPEGLSNTKWEKVKKAVSEA</sequence>
<dbReference type="GO" id="GO:0003676">
    <property type="term" value="F:nucleic acid binding"/>
    <property type="evidence" value="ECO:0007669"/>
    <property type="project" value="InterPro"/>
</dbReference>